<name>A0A329MPP1_9BACL</name>
<evidence type="ECO:0000256" key="1">
    <source>
        <dbReference type="SAM" id="Coils"/>
    </source>
</evidence>
<evidence type="ECO:0008006" key="5">
    <source>
        <dbReference type="Google" id="ProtNLM"/>
    </source>
</evidence>
<feature type="region of interest" description="Disordered" evidence="2">
    <location>
        <begin position="80"/>
        <end position="114"/>
    </location>
</feature>
<evidence type="ECO:0000256" key="2">
    <source>
        <dbReference type="SAM" id="MobiDB-lite"/>
    </source>
</evidence>
<reference evidence="3 4" key="1">
    <citation type="journal article" date="2009" name="Int. J. Syst. Evol. Microbiol.">
        <title>Paenibacillus contaminans sp. nov., isolated from a contaminated laboratory plate.</title>
        <authorList>
            <person name="Chou J.H."/>
            <person name="Lee J.H."/>
            <person name="Lin M.C."/>
            <person name="Chang P.S."/>
            <person name="Arun A.B."/>
            <person name="Young C.C."/>
            <person name="Chen W.M."/>
        </authorList>
    </citation>
    <scope>NUCLEOTIDE SEQUENCE [LARGE SCALE GENOMIC DNA]</scope>
    <source>
        <strain evidence="3 4">CKOBP-6</strain>
    </source>
</reference>
<dbReference type="Proteomes" id="UP000250369">
    <property type="component" value="Unassembled WGS sequence"/>
</dbReference>
<sequence>MTAHLPHTDRGLRFGWAQADITPELPIAVEGQFHVRMSEEVMDPLTVTALVLQSGREHIVFVSCDLVYISDKLRDSVRKRLNDSKDGPDPRKVILNATHTHTGPGNMEREESTGSGLGLGVELDVMSVDMYVSFAVERIGEAVLQAWNSRKEGGIAYGMDYAVVGRNRRWVNDDDKATMYGLNAEISDRFRHFEGYEDHSVNVVAVYDSAEALTGLLVNVPCPSQETESLFAISADWWCETRAELRRRFGGQLFILPQCSAAGELTSHLMYEREANERMLKLRGKSAREEIGIRIADAVERILPFIAKEIDWALVLRHDAEIVYLEANRLTEDDLRSAIRDAEQCREEYEKEKRKLEERPELRETPRWYVPVTSAYRRMNWHKHVVRRCEQMKRNPVIPAELHVLRLGDIAFATNPFECYLDYGIQIKVRSRAVQTFLVQLAGGGTYLPSPRSVRAGGYGSVPASNPVGAEGGQQLVEHTVRMMRSLWEEAGEQSSQL</sequence>
<feature type="coiled-coil region" evidence="1">
    <location>
        <begin position="328"/>
        <end position="359"/>
    </location>
</feature>
<feature type="compositionally biased region" description="Basic and acidic residues" evidence="2">
    <location>
        <begin position="80"/>
        <end position="92"/>
    </location>
</feature>
<gene>
    <name evidence="3" type="ORF">DQG23_07495</name>
</gene>
<evidence type="ECO:0000313" key="3">
    <source>
        <dbReference type="EMBL" id="RAV21889.1"/>
    </source>
</evidence>
<organism evidence="3 4">
    <name type="scientific">Paenibacillus contaminans</name>
    <dbReference type="NCBI Taxonomy" id="450362"/>
    <lineage>
        <taxon>Bacteria</taxon>
        <taxon>Bacillati</taxon>
        <taxon>Bacillota</taxon>
        <taxon>Bacilli</taxon>
        <taxon>Bacillales</taxon>
        <taxon>Paenibacillaceae</taxon>
        <taxon>Paenibacillus</taxon>
    </lineage>
</organism>
<dbReference type="AlphaFoldDB" id="A0A329MPP1"/>
<comment type="caution">
    <text evidence="3">The sequence shown here is derived from an EMBL/GenBank/DDBJ whole genome shotgun (WGS) entry which is preliminary data.</text>
</comment>
<dbReference type="RefSeq" id="WP_113030198.1">
    <property type="nucleotide sequence ID" value="NZ_QMFB01000003.1"/>
</dbReference>
<keyword evidence="4" id="KW-1185">Reference proteome</keyword>
<accession>A0A329MPP1</accession>
<dbReference type="OrthoDB" id="2563594at2"/>
<keyword evidence="1" id="KW-0175">Coiled coil</keyword>
<dbReference type="EMBL" id="QMFB01000003">
    <property type="protein sequence ID" value="RAV21889.1"/>
    <property type="molecule type" value="Genomic_DNA"/>
</dbReference>
<evidence type="ECO:0000313" key="4">
    <source>
        <dbReference type="Proteomes" id="UP000250369"/>
    </source>
</evidence>
<proteinExistence type="predicted"/>
<protein>
    <recommendedName>
        <fullName evidence="5">Neutral/alkaline non-lysosomal ceramidase N-terminal domain-containing protein</fullName>
    </recommendedName>
</protein>